<dbReference type="EMBL" id="UINC01100485">
    <property type="protein sequence ID" value="SVC60581.1"/>
    <property type="molecule type" value="Genomic_DNA"/>
</dbReference>
<keyword evidence="1" id="KW-1015">Disulfide bond</keyword>
<sequence>EGVMRNIRNPNGDYNLSTIASMQYHVFGLGTQWRRLDYSLPPGVALYYSNEHGFDHNPHYFNYSDTTIIGELFVNVHMADPSEVEIVARTLQVGDQGFNLPKGEVTTIIDEWYSDQKMYIFELFSHAHELNTEFAVEIAGGERDGELIYISYDYSHPPVLKLDPPLEINQGEGFRLIATYDNWRDYDVSFGFLSTDEMMLVFAKYYTD</sequence>
<proteinExistence type="predicted"/>
<name>A0A382NLW2_9ZZZZ</name>
<reference evidence="2" key="1">
    <citation type="submission" date="2018-05" db="EMBL/GenBank/DDBJ databases">
        <authorList>
            <person name="Lanie J.A."/>
            <person name="Ng W.-L."/>
            <person name="Kazmierczak K.M."/>
            <person name="Andrzejewski T.M."/>
            <person name="Davidsen T.M."/>
            <person name="Wayne K.J."/>
            <person name="Tettelin H."/>
            <person name="Glass J.I."/>
            <person name="Rusch D."/>
            <person name="Podicherti R."/>
            <person name="Tsui H.-C.T."/>
            <person name="Winkler M.E."/>
        </authorList>
    </citation>
    <scope>NUCLEOTIDE SEQUENCE</scope>
</reference>
<dbReference type="AlphaFoldDB" id="A0A382NLW2"/>
<dbReference type="InterPro" id="IPR008977">
    <property type="entry name" value="PHM/PNGase_F_dom_sf"/>
</dbReference>
<dbReference type="GO" id="GO:0016715">
    <property type="term" value="F:oxidoreductase activity, acting on paired donors, with incorporation or reduction of molecular oxygen, reduced ascorbate as one donor, and incorporation of one atom of oxygen"/>
    <property type="evidence" value="ECO:0007669"/>
    <property type="project" value="InterPro"/>
</dbReference>
<organism evidence="2">
    <name type="scientific">marine metagenome</name>
    <dbReference type="NCBI Taxonomy" id="408172"/>
    <lineage>
        <taxon>unclassified sequences</taxon>
        <taxon>metagenomes</taxon>
        <taxon>ecological metagenomes</taxon>
    </lineage>
</organism>
<evidence type="ECO:0000256" key="1">
    <source>
        <dbReference type="ARBA" id="ARBA00023157"/>
    </source>
</evidence>
<dbReference type="InterPro" id="IPR014784">
    <property type="entry name" value="Cu2_ascorb_mOase-like_C"/>
</dbReference>
<protein>
    <submittedName>
        <fullName evidence="2">Uncharacterized protein</fullName>
    </submittedName>
</protein>
<gene>
    <name evidence="2" type="ORF">METZ01_LOCUS313435</name>
</gene>
<dbReference type="SUPFAM" id="SSF49742">
    <property type="entry name" value="PHM/PNGase F"/>
    <property type="match status" value="1"/>
</dbReference>
<dbReference type="Gene3D" id="2.60.120.230">
    <property type="match status" value="1"/>
</dbReference>
<accession>A0A382NLW2</accession>
<feature type="non-terminal residue" evidence="2">
    <location>
        <position position="1"/>
    </location>
</feature>
<evidence type="ECO:0000313" key="2">
    <source>
        <dbReference type="EMBL" id="SVC60581.1"/>
    </source>
</evidence>